<comment type="similarity">
    <text evidence="4">Belongs to the HepT RNase toxin family.</text>
</comment>
<keyword evidence="2" id="KW-0540">Nuclease</keyword>
<reference evidence="5 6" key="1">
    <citation type="submission" date="2019-09" db="EMBL/GenBank/DDBJ databases">
        <authorList>
            <person name="Cremers G."/>
        </authorList>
    </citation>
    <scope>NUCLEOTIDE SEQUENCE [LARGE SCALE GENOMIC DNA]</scope>
    <source>
        <strain evidence="5">4A</strain>
    </source>
</reference>
<evidence type="ECO:0000313" key="6">
    <source>
        <dbReference type="Proteomes" id="UP000334923"/>
    </source>
</evidence>
<proteinExistence type="inferred from homology"/>
<protein>
    <recommendedName>
        <fullName evidence="7">DUF86 domain-containing protein</fullName>
    </recommendedName>
</protein>
<dbReference type="GO" id="GO:0004540">
    <property type="term" value="F:RNA nuclease activity"/>
    <property type="evidence" value="ECO:0007669"/>
    <property type="project" value="InterPro"/>
</dbReference>
<dbReference type="Proteomes" id="UP000334923">
    <property type="component" value="Unassembled WGS sequence"/>
</dbReference>
<keyword evidence="1" id="KW-1277">Toxin-antitoxin system</keyword>
<evidence type="ECO:0000313" key="5">
    <source>
        <dbReference type="EMBL" id="VVM04675.1"/>
    </source>
</evidence>
<accession>A0A5E6M5Q2</accession>
<keyword evidence="3" id="KW-0378">Hydrolase</keyword>
<evidence type="ECO:0000256" key="4">
    <source>
        <dbReference type="ARBA" id="ARBA00024207"/>
    </source>
</evidence>
<dbReference type="GO" id="GO:0110001">
    <property type="term" value="C:toxin-antitoxin complex"/>
    <property type="evidence" value="ECO:0007669"/>
    <property type="project" value="InterPro"/>
</dbReference>
<evidence type="ECO:0008006" key="7">
    <source>
        <dbReference type="Google" id="ProtNLM"/>
    </source>
</evidence>
<dbReference type="Pfam" id="PF01934">
    <property type="entry name" value="HepT-like"/>
    <property type="match status" value="1"/>
</dbReference>
<sequence length="69" mass="7880">MFDLLAQGGWIEAALADRLKRMVGFRNVAMHDYQALQIPIVVRILTAHLEDFLEFSRSLLLRDAARAKP</sequence>
<organism evidence="5 6">
    <name type="scientific">Methylacidimicrobium tartarophylax</name>
    <dbReference type="NCBI Taxonomy" id="1041768"/>
    <lineage>
        <taxon>Bacteria</taxon>
        <taxon>Pseudomonadati</taxon>
        <taxon>Verrucomicrobiota</taxon>
        <taxon>Methylacidimicrobium</taxon>
    </lineage>
</organism>
<evidence type="ECO:0000256" key="2">
    <source>
        <dbReference type="ARBA" id="ARBA00022722"/>
    </source>
</evidence>
<dbReference type="InterPro" id="IPR008201">
    <property type="entry name" value="HepT-like"/>
</dbReference>
<name>A0A5E6M5Q2_9BACT</name>
<dbReference type="InterPro" id="IPR037038">
    <property type="entry name" value="HepT-like_sf"/>
</dbReference>
<evidence type="ECO:0000256" key="3">
    <source>
        <dbReference type="ARBA" id="ARBA00022801"/>
    </source>
</evidence>
<dbReference type="GO" id="GO:0016787">
    <property type="term" value="F:hydrolase activity"/>
    <property type="evidence" value="ECO:0007669"/>
    <property type="project" value="UniProtKB-KW"/>
</dbReference>
<gene>
    <name evidence="5" type="ORF">MAMT_00227</name>
</gene>
<dbReference type="NCBIfam" id="NF047751">
    <property type="entry name" value="HepT_toxin"/>
    <property type="match status" value="1"/>
</dbReference>
<evidence type="ECO:0000256" key="1">
    <source>
        <dbReference type="ARBA" id="ARBA00022649"/>
    </source>
</evidence>
<dbReference type="Gene3D" id="1.20.120.580">
    <property type="entry name" value="bsu32300-like"/>
    <property type="match status" value="1"/>
</dbReference>
<dbReference type="AlphaFoldDB" id="A0A5E6M5Q2"/>
<dbReference type="EMBL" id="CABFVA020000008">
    <property type="protein sequence ID" value="VVM04675.1"/>
    <property type="molecule type" value="Genomic_DNA"/>
</dbReference>
<keyword evidence="6" id="KW-1185">Reference proteome</keyword>